<dbReference type="InterPro" id="IPR027417">
    <property type="entry name" value="P-loop_NTPase"/>
</dbReference>
<dbReference type="Gene3D" id="3.40.50.410">
    <property type="entry name" value="von Willebrand factor, type A domain"/>
    <property type="match status" value="1"/>
</dbReference>
<comment type="similarity">
    <text evidence="1">Belongs to the Mg-chelatase subunits D/I family.</text>
</comment>
<evidence type="ECO:0000259" key="6">
    <source>
        <dbReference type="PROSITE" id="PS50234"/>
    </source>
</evidence>
<dbReference type="AlphaFoldDB" id="A0AAU2VBN8"/>
<dbReference type="Pfam" id="PF13519">
    <property type="entry name" value="VWA_2"/>
    <property type="match status" value="1"/>
</dbReference>
<keyword evidence="2" id="KW-0547">Nucleotide-binding</keyword>
<dbReference type="SMART" id="SM00327">
    <property type="entry name" value="VWA"/>
    <property type="match status" value="1"/>
</dbReference>
<dbReference type="InterPro" id="IPR003593">
    <property type="entry name" value="AAA+_ATPase"/>
</dbReference>
<dbReference type="NCBIfam" id="TIGR02442">
    <property type="entry name" value="Cob-chelat-sub"/>
    <property type="match status" value="1"/>
</dbReference>
<reference evidence="7" key="1">
    <citation type="submission" date="2022-10" db="EMBL/GenBank/DDBJ databases">
        <title>The complete genomes of actinobacterial strains from the NBC collection.</title>
        <authorList>
            <person name="Joergensen T.S."/>
            <person name="Alvarez Arevalo M."/>
            <person name="Sterndorff E.B."/>
            <person name="Faurdal D."/>
            <person name="Vuksanovic O."/>
            <person name="Mourched A.-S."/>
            <person name="Charusanti P."/>
            <person name="Shaw S."/>
            <person name="Blin K."/>
            <person name="Weber T."/>
        </authorList>
    </citation>
    <scope>NUCLEOTIDE SEQUENCE</scope>
    <source>
        <strain evidence="7">NBC_00003</strain>
    </source>
</reference>
<dbReference type="SMART" id="SM00382">
    <property type="entry name" value="AAA"/>
    <property type="match status" value="1"/>
</dbReference>
<dbReference type="SUPFAM" id="SSF52540">
    <property type="entry name" value="P-loop containing nucleoside triphosphate hydrolases"/>
    <property type="match status" value="1"/>
</dbReference>
<evidence type="ECO:0000256" key="4">
    <source>
        <dbReference type="ARBA" id="ARBA00030759"/>
    </source>
</evidence>
<evidence type="ECO:0000256" key="1">
    <source>
        <dbReference type="ARBA" id="ARBA00005799"/>
    </source>
</evidence>
<dbReference type="Gene3D" id="3.40.50.300">
    <property type="entry name" value="P-loop containing nucleotide triphosphate hydrolases"/>
    <property type="match status" value="1"/>
</dbReference>
<dbReference type="SUPFAM" id="SSF53300">
    <property type="entry name" value="vWA-like"/>
    <property type="match status" value="1"/>
</dbReference>
<dbReference type="CDD" id="cd01451">
    <property type="entry name" value="vWA_Magnesium_chelatase"/>
    <property type="match status" value="1"/>
</dbReference>
<feature type="compositionally biased region" description="Acidic residues" evidence="5">
    <location>
        <begin position="336"/>
        <end position="347"/>
    </location>
</feature>
<organism evidence="7">
    <name type="scientific">Streptomyces sp. NBC_00003</name>
    <dbReference type="NCBI Taxonomy" id="2903608"/>
    <lineage>
        <taxon>Bacteria</taxon>
        <taxon>Bacillati</taxon>
        <taxon>Actinomycetota</taxon>
        <taxon>Actinomycetes</taxon>
        <taxon>Kitasatosporales</taxon>
        <taxon>Streptomycetaceae</taxon>
        <taxon>Streptomyces</taxon>
    </lineage>
</organism>
<proteinExistence type="inferred from homology"/>
<keyword evidence="3" id="KW-0067">ATP-binding</keyword>
<evidence type="ECO:0000256" key="3">
    <source>
        <dbReference type="ARBA" id="ARBA00022840"/>
    </source>
</evidence>
<gene>
    <name evidence="7" type="ORF">OG549_31200</name>
</gene>
<dbReference type="PROSITE" id="PS50234">
    <property type="entry name" value="VWFA"/>
    <property type="match status" value="1"/>
</dbReference>
<dbReference type="Pfam" id="PF17863">
    <property type="entry name" value="AAA_lid_2"/>
    <property type="match status" value="1"/>
</dbReference>
<dbReference type="PANTHER" id="PTHR35023:SF1">
    <property type="entry name" value="MG-PROTOPORPHYRIN IX CHELATASE"/>
    <property type="match status" value="1"/>
</dbReference>
<protein>
    <recommendedName>
        <fullName evidence="4">Mg-protoporphyrin IX chelatase</fullName>
    </recommendedName>
</protein>
<dbReference type="Pfam" id="PF01078">
    <property type="entry name" value="Mg_chelatase"/>
    <property type="match status" value="1"/>
</dbReference>
<evidence type="ECO:0000256" key="5">
    <source>
        <dbReference type="SAM" id="MobiDB-lite"/>
    </source>
</evidence>
<dbReference type="InterPro" id="IPR036465">
    <property type="entry name" value="vWFA_dom_sf"/>
</dbReference>
<dbReference type="InterPro" id="IPR012804">
    <property type="entry name" value="Cob_chelat_sub_put"/>
</dbReference>
<dbReference type="InterPro" id="IPR000523">
    <property type="entry name" value="Mg_chelatse_chII-like_cat_dom"/>
</dbReference>
<dbReference type="InterPro" id="IPR041702">
    <property type="entry name" value="BchD/ChlD_VWA"/>
</dbReference>
<feature type="compositionally biased region" description="Gly residues" evidence="5">
    <location>
        <begin position="351"/>
        <end position="362"/>
    </location>
</feature>
<feature type="region of interest" description="Disordered" evidence="5">
    <location>
        <begin position="336"/>
        <end position="444"/>
    </location>
</feature>
<feature type="compositionally biased region" description="Low complexity" evidence="5">
    <location>
        <begin position="363"/>
        <end position="401"/>
    </location>
</feature>
<name>A0AAU2VBN8_9ACTN</name>
<sequence length="678" mass="71111">MSTRYPFTAVVGMDDLRLALLLNAVSPAVGGVLVRGEKGTAKSTAVRALADLLPEVAVVAGCRFSCDPAAPDAQCPDGPHESGPGTARAARMVELPVGASEDRLVGALDIERALGEGVKAFEPGLLADAHRGILYVDEVNLLHDHLIDLLLDAAAMGSSYVEREGVSVRHAARFLLVGTMNPEEGELRPQLLDRFGLTVEVAASREPEQRVEVVRRRLAYDDDPAAFAARWADEEGALRERIVVARELLPSVVLGDAVLLQIAATCAAFEVDGMRADIVMARTATALAAWAGRTEVTSEDVRQAALLALPHRRRRNPFDAPGLDQDKLDETLEQFQDENEGDDDPDPGPEGPGGGGGGGGVPPQGDSPENPAESPESSESPQSSDAVEPSASPAPSGPGERAAVKAAEPFRTKMLSVPGLGEGAAGRRSRARTDHGRTTGSRRPQGALTKLHLTATVQAAAPHQRARGRSGRGLVVRRDDLRQATREGREGNLVLFVVDASGSMAARQRMSAVKGAVLSLLLDAYQRRDKVGLVTFRGKEAELALPPTSSVDAAAARLESLPTGGRTPLAAGLLKAHDVLRVERLRDPSRRPLLVVVTDGRATGGPEPVALGARAARLHAAEGTASVVVDCESGMVRLGLAGDLARELGGTAVTLDELRADSIAGLVKDATGTSRRAA</sequence>
<dbReference type="InterPro" id="IPR052989">
    <property type="entry name" value="Mg-chelatase_DI-like"/>
</dbReference>
<accession>A0AAU2VBN8</accession>
<dbReference type="EMBL" id="CP108318">
    <property type="protein sequence ID" value="WTW64760.1"/>
    <property type="molecule type" value="Genomic_DNA"/>
</dbReference>
<dbReference type="GO" id="GO:0005524">
    <property type="term" value="F:ATP binding"/>
    <property type="evidence" value="ECO:0007669"/>
    <property type="project" value="UniProtKB-KW"/>
</dbReference>
<feature type="domain" description="VWFA" evidence="6">
    <location>
        <begin position="493"/>
        <end position="629"/>
    </location>
</feature>
<dbReference type="Gene3D" id="1.10.8.80">
    <property type="entry name" value="Magnesium chelatase subunit I, C-Terminal domain"/>
    <property type="match status" value="1"/>
</dbReference>
<evidence type="ECO:0000313" key="7">
    <source>
        <dbReference type="EMBL" id="WTW64760.1"/>
    </source>
</evidence>
<evidence type="ECO:0000256" key="2">
    <source>
        <dbReference type="ARBA" id="ARBA00022741"/>
    </source>
</evidence>
<dbReference type="PANTHER" id="PTHR35023">
    <property type="entry name" value="CHELATASE-RELATED"/>
    <property type="match status" value="1"/>
</dbReference>
<dbReference type="InterPro" id="IPR041628">
    <property type="entry name" value="ChlI/MoxR_AAA_lid"/>
</dbReference>
<dbReference type="InterPro" id="IPR002035">
    <property type="entry name" value="VWF_A"/>
</dbReference>